<keyword evidence="6" id="KW-0501">Molybdenum cofactor biosynthesis</keyword>
<keyword evidence="6" id="KW-0479">Metal-binding</keyword>
<accession>A0A916JTA8</accession>
<feature type="domain" description="MoaB/Mog" evidence="7">
    <location>
        <begin position="200"/>
        <end position="340"/>
    </location>
</feature>
<comment type="function">
    <text evidence="1 6">Catalyzes the insertion of molybdate into adenylated molybdopterin with the concomitant release of AMP.</text>
</comment>
<dbReference type="Pfam" id="PF03453">
    <property type="entry name" value="MoeA_N"/>
    <property type="match status" value="1"/>
</dbReference>
<dbReference type="InterPro" id="IPR001453">
    <property type="entry name" value="MoaB/Mog_dom"/>
</dbReference>
<evidence type="ECO:0000256" key="2">
    <source>
        <dbReference type="ARBA" id="ARBA00005046"/>
    </source>
</evidence>
<dbReference type="Proteomes" id="UP000693892">
    <property type="component" value="Unassembled WGS sequence"/>
</dbReference>
<dbReference type="NCBIfam" id="NF045515">
    <property type="entry name" value="Glp_gephyrin"/>
    <property type="match status" value="1"/>
</dbReference>
<keyword evidence="6" id="KW-0460">Magnesium</keyword>
<keyword evidence="4 6" id="KW-0500">Molybdenum</keyword>
<dbReference type="Pfam" id="PF03454">
    <property type="entry name" value="MoeA_C"/>
    <property type="match status" value="1"/>
</dbReference>
<comment type="caution">
    <text evidence="8">The sequence shown here is derived from an EMBL/GenBank/DDBJ whole genome shotgun (WGS) entry which is preliminary data.</text>
</comment>
<gene>
    <name evidence="8" type="primary">moaE2_1</name>
    <name evidence="8" type="ORF">LEUCIP111803_00298</name>
</gene>
<sequence>MRTVAEHTRVVHALLDPVFARLAAAPAEHLPIDDPALAGRATATSLVSEIPLPPFDNSQMDGYAVRLADFPPPPIEGALELRLGRTTAAGDPPIEHEPGTAAPVMTGAAIPIGADAVIPIELADPPRFGELRRAGDPAPQGSVRFVAAPAPAEFVRTAGSDLPAGAILLDAGVRLTPSRIGLLANAGVRSVPVRPKPRILLVSTGDEVSAPGEPLAPGRIYDANTPLLASALRGAGADVEVCRVSDSPDALRRLVVEEGSTADVLVTSGGISAGAYEVVREALAGLGAEFTGLALQPGGPQGCGGLALPGGGSLPALCFPGNPVSSALSAELFLLPLLRAHAGRPALRPSEHLPLAHAVDSPPQKHQLRRGRVDEAGRVHVTPPSSHLLADLASAEVLAHLPVGVDHLPAGAPIEIWRIDD</sequence>
<evidence type="ECO:0000256" key="3">
    <source>
        <dbReference type="ARBA" id="ARBA00010763"/>
    </source>
</evidence>
<keyword evidence="9" id="KW-1185">Reference proteome</keyword>
<reference evidence="8" key="1">
    <citation type="submission" date="2021-06" db="EMBL/GenBank/DDBJ databases">
        <authorList>
            <person name="Criscuolo A."/>
        </authorList>
    </citation>
    <scope>NUCLEOTIDE SEQUENCE</scope>
    <source>
        <strain evidence="8">CIP111803</strain>
    </source>
</reference>
<dbReference type="InterPro" id="IPR005110">
    <property type="entry name" value="MoeA_linker/N"/>
</dbReference>
<name>A0A916JTA8_9MICO</name>
<dbReference type="PANTHER" id="PTHR10192">
    <property type="entry name" value="MOLYBDOPTERIN BIOSYNTHESIS PROTEIN"/>
    <property type="match status" value="1"/>
</dbReference>
<evidence type="ECO:0000256" key="4">
    <source>
        <dbReference type="ARBA" id="ARBA00022505"/>
    </source>
</evidence>
<evidence type="ECO:0000256" key="1">
    <source>
        <dbReference type="ARBA" id="ARBA00002901"/>
    </source>
</evidence>
<evidence type="ECO:0000256" key="6">
    <source>
        <dbReference type="RuleBase" id="RU365090"/>
    </source>
</evidence>
<organism evidence="8 9">
    <name type="scientific">Leucobacter soli</name>
    <dbReference type="NCBI Taxonomy" id="2812850"/>
    <lineage>
        <taxon>Bacteria</taxon>
        <taxon>Bacillati</taxon>
        <taxon>Actinomycetota</taxon>
        <taxon>Actinomycetes</taxon>
        <taxon>Micrococcales</taxon>
        <taxon>Microbacteriaceae</taxon>
        <taxon>Leucobacter</taxon>
    </lineage>
</organism>
<proteinExistence type="inferred from homology"/>
<dbReference type="InterPro" id="IPR005111">
    <property type="entry name" value="MoeA_C_domain_IV"/>
</dbReference>
<dbReference type="CDD" id="cd00887">
    <property type="entry name" value="MoeA"/>
    <property type="match status" value="1"/>
</dbReference>
<dbReference type="GO" id="GO:0006777">
    <property type="term" value="P:Mo-molybdopterin cofactor biosynthetic process"/>
    <property type="evidence" value="ECO:0007669"/>
    <property type="project" value="UniProtKB-UniRule"/>
</dbReference>
<dbReference type="GO" id="GO:0005829">
    <property type="term" value="C:cytosol"/>
    <property type="evidence" value="ECO:0007669"/>
    <property type="project" value="TreeGrafter"/>
</dbReference>
<dbReference type="GO" id="GO:0061599">
    <property type="term" value="F:molybdopterin molybdotransferase activity"/>
    <property type="evidence" value="ECO:0007669"/>
    <property type="project" value="UniProtKB-UniRule"/>
</dbReference>
<dbReference type="GO" id="GO:0046872">
    <property type="term" value="F:metal ion binding"/>
    <property type="evidence" value="ECO:0007669"/>
    <property type="project" value="UniProtKB-UniRule"/>
</dbReference>
<dbReference type="EMBL" id="CAJVAP010000003">
    <property type="protein sequence ID" value="CAG7599463.1"/>
    <property type="molecule type" value="Genomic_DNA"/>
</dbReference>
<comment type="pathway">
    <text evidence="2 6">Cofactor biosynthesis; molybdopterin biosynthesis.</text>
</comment>
<dbReference type="RefSeq" id="WP_236021717.1">
    <property type="nucleotide sequence ID" value="NZ_CAJVAP010000003.1"/>
</dbReference>
<keyword evidence="6 8" id="KW-0808">Transferase</keyword>
<dbReference type="Pfam" id="PF00994">
    <property type="entry name" value="MoCF_biosynth"/>
    <property type="match status" value="1"/>
</dbReference>
<evidence type="ECO:0000256" key="5">
    <source>
        <dbReference type="ARBA" id="ARBA00047317"/>
    </source>
</evidence>
<evidence type="ECO:0000313" key="8">
    <source>
        <dbReference type="EMBL" id="CAG7599463.1"/>
    </source>
</evidence>
<dbReference type="SMART" id="SM00852">
    <property type="entry name" value="MoCF_biosynth"/>
    <property type="match status" value="1"/>
</dbReference>
<dbReference type="AlphaFoldDB" id="A0A916JTA8"/>
<comment type="catalytic activity">
    <reaction evidence="5">
        <text>adenylyl-molybdopterin + molybdate = Mo-molybdopterin + AMP + H(+)</text>
        <dbReference type="Rhea" id="RHEA:35047"/>
        <dbReference type="ChEBI" id="CHEBI:15378"/>
        <dbReference type="ChEBI" id="CHEBI:36264"/>
        <dbReference type="ChEBI" id="CHEBI:62727"/>
        <dbReference type="ChEBI" id="CHEBI:71302"/>
        <dbReference type="ChEBI" id="CHEBI:456215"/>
        <dbReference type="EC" id="2.10.1.1"/>
    </reaction>
</comment>
<dbReference type="InterPro" id="IPR038987">
    <property type="entry name" value="MoeA-like"/>
</dbReference>
<protein>
    <recommendedName>
        <fullName evidence="6">Molybdopterin molybdenumtransferase</fullName>
        <ecNumber evidence="6">2.10.1.1</ecNumber>
    </recommendedName>
</protein>
<comment type="similarity">
    <text evidence="3 6">Belongs to the MoeA family.</text>
</comment>
<evidence type="ECO:0000259" key="7">
    <source>
        <dbReference type="SMART" id="SM00852"/>
    </source>
</evidence>
<evidence type="ECO:0000313" key="9">
    <source>
        <dbReference type="Proteomes" id="UP000693892"/>
    </source>
</evidence>
<comment type="cofactor">
    <cofactor evidence="6">
        <name>Mg(2+)</name>
        <dbReference type="ChEBI" id="CHEBI:18420"/>
    </cofactor>
</comment>
<dbReference type="PANTHER" id="PTHR10192:SF5">
    <property type="entry name" value="GEPHYRIN"/>
    <property type="match status" value="1"/>
</dbReference>
<dbReference type="EC" id="2.10.1.1" evidence="6"/>